<comment type="caution">
    <text evidence="1">The sequence shown here is derived from an EMBL/GenBank/DDBJ whole genome shotgun (WGS) entry which is preliminary data.</text>
</comment>
<dbReference type="Proteomes" id="UP000621799">
    <property type="component" value="Unassembled WGS sequence"/>
</dbReference>
<gene>
    <name evidence="1" type="ORF">IQ235_01125</name>
</gene>
<proteinExistence type="predicted"/>
<dbReference type="AlphaFoldDB" id="A0A928Z5K2"/>
<evidence type="ECO:0000313" key="2">
    <source>
        <dbReference type="Proteomes" id="UP000621799"/>
    </source>
</evidence>
<dbReference type="RefSeq" id="WP_264319658.1">
    <property type="nucleotide sequence ID" value="NZ_JADEXN010000008.1"/>
</dbReference>
<sequence>MREKMQGEFHIHIDAHQISNKFETFVREELKFYDSDFSGHPEGILHFETPRHLTYKTRNSRAFKVTFDRLLAYLDRSSDSLEGYVEGEYIPLDIEIAQTPFNADVPIPCQWQLGSLPSGKFREDEIHITFDRDRSDPRAIAALRSMGFFSAYMSKPYGTAEILTVQGTRQVIQTLLSEILPYLKNAGGVANCSIKEERAIRWWMSSPSVPLPPVVRSISMRSVSS</sequence>
<organism evidence="1 2">
    <name type="scientific">Zarconia navalis LEGE 11467</name>
    <dbReference type="NCBI Taxonomy" id="1828826"/>
    <lineage>
        <taxon>Bacteria</taxon>
        <taxon>Bacillati</taxon>
        <taxon>Cyanobacteriota</taxon>
        <taxon>Cyanophyceae</taxon>
        <taxon>Oscillatoriophycideae</taxon>
        <taxon>Oscillatoriales</taxon>
        <taxon>Oscillatoriales incertae sedis</taxon>
        <taxon>Zarconia</taxon>
        <taxon>Zarconia navalis</taxon>
    </lineage>
</organism>
<name>A0A928Z5K2_9CYAN</name>
<dbReference type="EMBL" id="JADEXN010000008">
    <property type="protein sequence ID" value="MBE9039397.1"/>
    <property type="molecule type" value="Genomic_DNA"/>
</dbReference>
<evidence type="ECO:0000313" key="1">
    <source>
        <dbReference type="EMBL" id="MBE9039397.1"/>
    </source>
</evidence>
<keyword evidence="2" id="KW-1185">Reference proteome</keyword>
<accession>A0A928Z5K2</accession>
<protein>
    <submittedName>
        <fullName evidence="1">Uncharacterized protein</fullName>
    </submittedName>
</protein>
<reference evidence="1" key="1">
    <citation type="submission" date="2020-10" db="EMBL/GenBank/DDBJ databases">
        <authorList>
            <person name="Castelo-Branco R."/>
            <person name="Eusebio N."/>
            <person name="Adriana R."/>
            <person name="Vieira A."/>
            <person name="Brugerolle De Fraissinette N."/>
            <person name="Rezende De Castro R."/>
            <person name="Schneider M.P."/>
            <person name="Vasconcelos V."/>
            <person name="Leao P.N."/>
        </authorList>
    </citation>
    <scope>NUCLEOTIDE SEQUENCE</scope>
    <source>
        <strain evidence="1">LEGE 11467</strain>
    </source>
</reference>